<dbReference type="InterPro" id="IPR020846">
    <property type="entry name" value="MFS_dom"/>
</dbReference>
<dbReference type="OrthoDB" id="6612291at2759"/>
<dbReference type="NCBIfam" id="TIGR00879">
    <property type="entry name" value="SP"/>
    <property type="match status" value="1"/>
</dbReference>
<feature type="transmembrane region" description="Helical" evidence="8">
    <location>
        <begin position="337"/>
        <end position="360"/>
    </location>
</feature>
<dbReference type="InterPro" id="IPR050360">
    <property type="entry name" value="MFS_Sugar_Transporters"/>
</dbReference>
<evidence type="ECO:0000256" key="6">
    <source>
        <dbReference type="ARBA" id="ARBA00023136"/>
    </source>
</evidence>
<feature type="transmembrane region" description="Helical" evidence="8">
    <location>
        <begin position="148"/>
        <end position="166"/>
    </location>
</feature>
<dbReference type="Gene3D" id="1.20.1250.20">
    <property type="entry name" value="MFS general substrate transporter like domains"/>
    <property type="match status" value="1"/>
</dbReference>
<evidence type="ECO:0000256" key="2">
    <source>
        <dbReference type="ARBA" id="ARBA00010992"/>
    </source>
</evidence>
<dbReference type="SUPFAM" id="SSF103473">
    <property type="entry name" value="MFS general substrate transporter"/>
    <property type="match status" value="1"/>
</dbReference>
<dbReference type="FunFam" id="1.20.1250.20:FF:000134">
    <property type="entry name" value="MFS sugar transporter protein"/>
    <property type="match status" value="1"/>
</dbReference>
<dbReference type="InterPro" id="IPR005828">
    <property type="entry name" value="MFS_sugar_transport-like"/>
</dbReference>
<comment type="similarity">
    <text evidence="2 7">Belongs to the major facilitator superfamily. Sugar transporter (TC 2.A.1.1) family.</text>
</comment>
<evidence type="ECO:0000256" key="1">
    <source>
        <dbReference type="ARBA" id="ARBA00004141"/>
    </source>
</evidence>
<dbReference type="GO" id="GO:0016020">
    <property type="term" value="C:membrane"/>
    <property type="evidence" value="ECO:0007669"/>
    <property type="project" value="UniProtKB-SubCell"/>
</dbReference>
<reference evidence="10 11" key="1">
    <citation type="submission" date="2017-03" db="EMBL/GenBank/DDBJ databases">
        <title>Genomes of endolithic fungi from Antarctica.</title>
        <authorList>
            <person name="Coleine C."/>
            <person name="Masonjones S."/>
            <person name="Stajich J.E."/>
        </authorList>
    </citation>
    <scope>NUCLEOTIDE SEQUENCE [LARGE SCALE GENOMIC DNA]</scope>
    <source>
        <strain evidence="10 11">CCFEE 6314</strain>
    </source>
</reference>
<evidence type="ECO:0000313" key="11">
    <source>
        <dbReference type="Proteomes" id="UP000288859"/>
    </source>
</evidence>
<proteinExistence type="inferred from homology"/>
<organism evidence="10 11">
    <name type="scientific">Exophiala mesophila</name>
    <name type="common">Black yeast-like fungus</name>
    <dbReference type="NCBI Taxonomy" id="212818"/>
    <lineage>
        <taxon>Eukaryota</taxon>
        <taxon>Fungi</taxon>
        <taxon>Dikarya</taxon>
        <taxon>Ascomycota</taxon>
        <taxon>Pezizomycotina</taxon>
        <taxon>Eurotiomycetes</taxon>
        <taxon>Chaetothyriomycetidae</taxon>
        <taxon>Chaetothyriales</taxon>
        <taxon>Herpotrichiellaceae</taxon>
        <taxon>Exophiala</taxon>
    </lineage>
</organism>
<dbReference type="InterPro" id="IPR003663">
    <property type="entry name" value="Sugar/inositol_transpt"/>
</dbReference>
<dbReference type="PROSITE" id="PS50850">
    <property type="entry name" value="MFS"/>
    <property type="match status" value="1"/>
</dbReference>
<evidence type="ECO:0000256" key="7">
    <source>
        <dbReference type="RuleBase" id="RU003346"/>
    </source>
</evidence>
<dbReference type="PANTHER" id="PTHR48022">
    <property type="entry name" value="PLASTIDIC GLUCOSE TRANSPORTER 4"/>
    <property type="match status" value="1"/>
</dbReference>
<feature type="transmembrane region" description="Helical" evidence="8">
    <location>
        <begin position="307"/>
        <end position="325"/>
    </location>
</feature>
<evidence type="ECO:0000256" key="3">
    <source>
        <dbReference type="ARBA" id="ARBA00022448"/>
    </source>
</evidence>
<keyword evidence="6 8" id="KW-0472">Membrane</keyword>
<keyword evidence="5 8" id="KW-1133">Transmembrane helix</keyword>
<feature type="transmembrane region" description="Helical" evidence="8">
    <location>
        <begin position="59"/>
        <end position="81"/>
    </location>
</feature>
<feature type="transmembrane region" description="Helical" evidence="8">
    <location>
        <begin position="93"/>
        <end position="113"/>
    </location>
</feature>
<dbReference type="PROSITE" id="PS00216">
    <property type="entry name" value="SUGAR_TRANSPORT_1"/>
    <property type="match status" value="1"/>
</dbReference>
<gene>
    <name evidence="10" type="ORF">B0A52_06780</name>
</gene>
<dbReference type="AlphaFoldDB" id="A0A438N035"/>
<feature type="transmembrane region" description="Helical" evidence="8">
    <location>
        <begin position="408"/>
        <end position="432"/>
    </location>
</feature>
<dbReference type="Proteomes" id="UP000288859">
    <property type="component" value="Unassembled WGS sequence"/>
</dbReference>
<comment type="subcellular location">
    <subcellularLocation>
        <location evidence="1">Membrane</location>
        <topology evidence="1">Multi-pass membrane protein</topology>
    </subcellularLocation>
</comment>
<dbReference type="PRINTS" id="PR00171">
    <property type="entry name" value="SUGRTRNSPORT"/>
</dbReference>
<dbReference type="InterPro" id="IPR036259">
    <property type="entry name" value="MFS_trans_sf"/>
</dbReference>
<dbReference type="EMBL" id="NAJM01000032">
    <property type="protein sequence ID" value="RVX69067.1"/>
    <property type="molecule type" value="Genomic_DNA"/>
</dbReference>
<comment type="caution">
    <text evidence="10">The sequence shown here is derived from an EMBL/GenBank/DDBJ whole genome shotgun (WGS) entry which is preliminary data.</text>
</comment>
<evidence type="ECO:0000313" key="10">
    <source>
        <dbReference type="EMBL" id="RVX69067.1"/>
    </source>
</evidence>
<feature type="transmembrane region" description="Helical" evidence="8">
    <location>
        <begin position="438"/>
        <end position="455"/>
    </location>
</feature>
<dbReference type="PANTHER" id="PTHR48022:SF38">
    <property type="entry name" value="MAJOR FACILITATOR SUPERFAMILY (MFS) PROFILE DOMAIN-CONTAINING PROTEIN-RELATED"/>
    <property type="match status" value="1"/>
</dbReference>
<dbReference type="VEuPathDB" id="FungiDB:PV10_07901"/>
<evidence type="ECO:0000256" key="5">
    <source>
        <dbReference type="ARBA" id="ARBA00022989"/>
    </source>
</evidence>
<dbReference type="GO" id="GO:0005351">
    <property type="term" value="F:carbohydrate:proton symporter activity"/>
    <property type="evidence" value="ECO:0007669"/>
    <property type="project" value="TreeGrafter"/>
</dbReference>
<name>A0A438N035_EXOME</name>
<dbReference type="Pfam" id="PF00083">
    <property type="entry name" value="Sugar_tr"/>
    <property type="match status" value="1"/>
</dbReference>
<keyword evidence="4 8" id="KW-0812">Transmembrane</keyword>
<dbReference type="InterPro" id="IPR005829">
    <property type="entry name" value="Sugar_transporter_CS"/>
</dbReference>
<feature type="transmembrane region" description="Helical" evidence="8">
    <location>
        <begin position="12"/>
        <end position="39"/>
    </location>
</feature>
<evidence type="ECO:0000256" key="4">
    <source>
        <dbReference type="ARBA" id="ARBA00022692"/>
    </source>
</evidence>
<protein>
    <recommendedName>
        <fullName evidence="9">Major facilitator superfamily (MFS) profile domain-containing protein</fullName>
    </recommendedName>
</protein>
<keyword evidence="3 7" id="KW-0813">Transport</keyword>
<evidence type="ECO:0000256" key="8">
    <source>
        <dbReference type="SAM" id="Phobius"/>
    </source>
</evidence>
<feature type="transmembrane region" description="Helical" evidence="8">
    <location>
        <begin position="372"/>
        <end position="396"/>
    </location>
</feature>
<evidence type="ECO:0000259" key="9">
    <source>
        <dbReference type="PROSITE" id="PS50850"/>
    </source>
</evidence>
<feature type="domain" description="Major facilitator superfamily (MFS) profile" evidence="9">
    <location>
        <begin position="16"/>
        <end position="461"/>
    </location>
</feature>
<sequence length="523" mass="57552">MQPIKRAKANRYNFAIAFFVALGSFTYGYNSAIIGTVIGQPSFYDYFGFQATTPYGSSIIGALNGLYAGAGVIGSLSVFTLLDVLGRRRAIQVAAIVCVITAALQAGSVHIAMFLTARFLNGLGVAWLNCSVPTYLSEISPALQRGRIVGAHGFILCSGYAVSNWSGLGTYYESNGTIQWRLLLSLQCVAPLILTLGSPLIPESPRWLINNGHDQKGLDVLERLHANDDDSHHVGAREEFVQIQTQLALDRLQKVRTFWQIMKVPSFRKRMFYGFWVQASAQSTGVLVISNYMVLMLNNLGLTGSQPLLLLAIYNSWAAFLNWVNSLIIDRFGRIKVIVTCLSGCVICIIFETALVAHYGGIDNTNKAGSGAAVFFIFAFVTFYGAGLDVSSYVYCSEIFPTNIRARGVGFSVAGLFLMTTIYTTAAGPAFVSIGWRFYIVFIVVTSAMLPLIMFKLPETKGLSLEEIGALFGDEVAVDITHLSVQERQELDERLARTIDMKDFDMKQVTEMEDIRMQTVDEK</sequence>
<feature type="transmembrane region" description="Helical" evidence="8">
    <location>
        <begin position="272"/>
        <end position="295"/>
    </location>
</feature>
<accession>A0A438N035</accession>